<feature type="region of interest" description="Disordered" evidence="7">
    <location>
        <begin position="968"/>
        <end position="990"/>
    </location>
</feature>
<comment type="caution">
    <text evidence="10">The sequence shown here is derived from an EMBL/GenBank/DDBJ whole genome shotgun (WGS) entry which is preliminary data.</text>
</comment>
<dbReference type="STRING" id="2512241.A0A553HS71"/>
<dbReference type="Pfam" id="PF00443">
    <property type="entry name" value="UCH"/>
    <property type="match status" value="1"/>
</dbReference>
<feature type="compositionally biased region" description="Basic and acidic residues" evidence="7">
    <location>
        <begin position="2582"/>
        <end position="2600"/>
    </location>
</feature>
<dbReference type="InterPro" id="IPR032632">
    <property type="entry name" value="Peptidase_M16_M"/>
</dbReference>
<evidence type="ECO:0000256" key="4">
    <source>
        <dbReference type="ARBA" id="ARBA00022801"/>
    </source>
</evidence>
<evidence type="ECO:0000256" key="3">
    <source>
        <dbReference type="ARBA" id="ARBA00022723"/>
    </source>
</evidence>
<feature type="compositionally biased region" description="Polar residues" evidence="7">
    <location>
        <begin position="2117"/>
        <end position="2136"/>
    </location>
</feature>
<dbReference type="GO" id="GO:0046872">
    <property type="term" value="F:metal ion binding"/>
    <property type="evidence" value="ECO:0007669"/>
    <property type="project" value="UniProtKB-KW"/>
</dbReference>
<sequence length="2676" mass="300331">MSPNTPRQGEAGLLPALQRETYLKSVERVTDQLEIPSLDDRQYRVVRLPNDVEALLVHDPETDKASAALDVNVGNFSDEDTMPGMAHAVEHLLFMGTKKYPEENAYNVYLSSHSGSSNAYTGATSTNYYFDISARPSNGEEPSDTNLSPLHGGLDRFAQFFIEPLFLPSTLDRELRAVDSENKKNLQSDQWRLHQLEKSQSNPKHPYCHFSTGNLEVLKTIPEAQNIDIRQKFIDFHEKHYSANRMKLCVLGREPLDVLETWVADLFSAVPNKNLPQNRWEDEVPFNKDNLAMQCFAKPVMDSRELNLFFPFLDEEKLYESQPSRYISHLIGHEGPGSIMAYIKSKGWANSLSAGAYNVCPGTPGIFDCQVRLTKEGLKNYKEVVKVFFQYISLLRQTPPQEWIFNEQKEMADVEFKFKQKTPASRFTSKISSVMQRPLPREWLLSGQSRLRQFDSPMIEKGISLLRPDNMRMTIVSRDFPGDWDKKEKWYGTEYKSERIPEEFLTELSQALETPPGEQLSALHLPHKNQFIPTKLEVEKKEVEKPATAPHVIRNDHVARTWWKKDDTFWVPKASLIVSMKNPIVFASAKNSVKTKLFTDLVRDALEEYSYDAELAGLQYNVTLDSRGLFVEVSGYNDKLPVLLEQVLITMRDLVVKDDRFEIIKERLTRGYKNCELQQPFTQIGDYVSWLTSEHDYVVEQLSVELPAITAEDVRSFHTQVMSQLHIEAYVHGNVYKEDALKLTDMIESILKPRVLPKEEWPIMRSLVFPPGSNYLYKKTLRDPANVNHCLEYYLHIGDKGDRSLRAKTQLLDQIIHEPAFDQLRTKEQLGYIVFSGLRGSATTYGFRFIIQSERTSEYLESRIDSFLQAQATALREMTDASFESHKRSVIVKRLEKLKNLDQETGRHWAQISNEYYDFEAAQQDAAHVGKLTKAEMIDFFQTFIDPASPSRAKLIVQLIAQGVSSNPEKADAKKEEVTVPSSNGTQPVPITSVRDYKARLATTAGARPIHDITVLDVNVSLLLTPVLPELRWQLAAKTSSLKKRKITPRPPAARNEEIEPVHSPDIPVQSCEQDSDLNFSFNSSSFDVLPASPAYVRGHSLPPASSLPPRLQTNHTGSPTLAEDGSSVASSPSGAYADLTIHDRGADTPAPDFNNYPRGTSPFTKTTHHRAIMGGASEFPERASSPLKRRASSMEPEGEAQNASVDVDMVNVPPSSAMCTDSPSPLHQNVSSTTDLPENVASSQENTQPATADINMAVTVDATPALQPPESIEAHISRIRALVEEFNQTPCVDGQECYIVSRLWLTCVPLDSTKKQAASDLSAILPVDNSDIIEEVIDDPCVGNGVIDVMKRKFVRLKHGYGEEHFVPFPPAAWELLMQWPGLKEGQIPIRRAATDNSLHRDGTNVQIEYHPLVLTVHRLWSAHSQVPVDASLKATNPPPPRLARSSNMKFQAFLKQAKAMVKIDLTQRVRGWYIPNATESYPTIPPGQLESGADSKPQWDHLLVDVESFGKLERNADRLLIEFGDLTNDIHNKSSKKNESNLTLRSLGIAKDQPIVLDPHEEGTQWTSNYIPSDTTTLPRRSSSTTLTVENHASRGGRTSPISSVMTRGRATKSGRTLGCVGLTNLGNTCYMNAALQCLRSVEELTKYFLAGEWEKELNKANVLAHNGEVAAAYAHLLKEIHKDPPPSSVAPRQFKNTIGRHAPQFQGYGQQDSQEFLGFLLDGLQEDLSRVKKKPYIEKPDSTDAMIGDPAAIRKMAEEVWDITRKRDDSVIADLFTGLYKSTLVCPVCDKVSITFDPFNNLTLQLPTANKWNHTVKFFPLNSKPIDIRIELDKHDNIKALKQFISVRTGVPVERLHGCEEWNKKFYKHYLDPTTASEEITNRDNAWVFELEGKPTNYPGTVAKQQKYRSMLDDTPAAPVSWSDADAAHLLVPVMHRKPGSGKGYQSRKWEGACVPHFIMVTPQEARSEEIIRRKILEKVATFTKHPLFARPDESDSSETTEPEIIGPNGSDTASSIGGKVIAQSDGSEDDTVDVRMIDPSDNRGTVGSHQSQIWNKNSRPAWINPKNFLPAQFQNLFEMGICTETSSPIPTGSNSVSDDRDYPRLSSRIPAESPSSEDQFDNATNGTASNDDTSSDEAPRRSTELPVTRMNEESDDEDNEPPIKQSFAHRPKPNRPAKGNTKPPNGRKKMKSGRQYGSKGAKKRLRQQQRQQQEKQSAINFEDPADLDDPVPDGGPLIRLREGLVVDWSETAYEEIFGAGGSYETWEACDILPDPDLERAQEARAKRRKHGLTLDECLDEFERDEVLSEQDMWYCPRCKEHRRASKKLDLWKTPDILVIHLKRFSSSGFRRDKLETLVEFPTEDLDITSRVLQIEEGKQEKYDLIGVDCHYGGLGGGHYTAYAKNFTDGQWYSYNDSSVSKTTTDRIVDSSAYMLFYRRKSDVPLGGHNLHRVLERFVSDEDDEMSGLGEGRRLGEGFSQNGSSSALQGAGVSHLAGNRGSSTASFAEYRGDDDIPLLDSSRFQSGQATDEDEGIELEDARPSAQPFAGLSTWNFENIENIPTDIGDSPFDSGAASDEAQHDSSGDEQALSHRDDIDSNFPGMSEYKLSQTREDPPSYLDHPTSERTEQPSSADRNGITHKVHEVLPDGEQEPQSDDATEIHLDDNDKIKVP</sequence>
<feature type="compositionally biased region" description="Low complexity" evidence="7">
    <location>
        <begin position="1101"/>
        <end position="1112"/>
    </location>
</feature>
<evidence type="ECO:0000256" key="5">
    <source>
        <dbReference type="ARBA" id="ARBA00022833"/>
    </source>
</evidence>
<dbReference type="InterPro" id="IPR006615">
    <property type="entry name" value="Pept_C19_DUSP"/>
</dbReference>
<keyword evidence="11" id="KW-1185">Reference proteome</keyword>
<feature type="compositionally biased region" description="Basic and acidic residues" evidence="7">
    <location>
        <begin position="2036"/>
        <end position="2045"/>
    </location>
</feature>
<feature type="region of interest" description="Disordered" evidence="7">
    <location>
        <begin position="2520"/>
        <end position="2541"/>
    </location>
</feature>
<feature type="region of interest" description="Disordered" evidence="7">
    <location>
        <begin position="2465"/>
        <end position="2502"/>
    </location>
</feature>
<dbReference type="Pfam" id="PF05193">
    <property type="entry name" value="Peptidase_M16_C"/>
    <property type="match status" value="1"/>
</dbReference>
<feature type="compositionally biased region" description="Acidic residues" evidence="7">
    <location>
        <begin position="2651"/>
        <end position="2662"/>
    </location>
</feature>
<feature type="compositionally biased region" description="Polar residues" evidence="7">
    <location>
        <begin position="2090"/>
        <end position="2100"/>
    </location>
</feature>
<dbReference type="Gene3D" id="3.30.830.10">
    <property type="entry name" value="Metalloenzyme, LuxS/M16 peptidase-like"/>
    <property type="match status" value="4"/>
</dbReference>
<dbReference type="Pfam" id="PF22456">
    <property type="entry name" value="PqqF-like_C_4"/>
    <property type="match status" value="1"/>
</dbReference>
<dbReference type="SUPFAM" id="SSF54001">
    <property type="entry name" value="Cysteine proteinases"/>
    <property type="match status" value="1"/>
</dbReference>
<dbReference type="OrthoDB" id="952271at2759"/>
<feature type="compositionally biased region" description="Basic and acidic residues" evidence="7">
    <location>
        <begin position="969"/>
        <end position="978"/>
    </location>
</feature>
<dbReference type="InterPro" id="IPR028889">
    <property type="entry name" value="USP"/>
</dbReference>
<dbReference type="PANTHER" id="PTHR43690">
    <property type="entry name" value="NARDILYSIN"/>
    <property type="match status" value="1"/>
</dbReference>
<reference evidence="11" key="1">
    <citation type="submission" date="2019-06" db="EMBL/GenBank/DDBJ databases">
        <title>Draft genome sequence of the griseofulvin-producing fungus Xylaria cubensis strain G536.</title>
        <authorList>
            <person name="Mead M.E."/>
            <person name="Raja H.A."/>
            <person name="Steenwyk J.L."/>
            <person name="Knowles S.L."/>
            <person name="Oberlies N.H."/>
            <person name="Rokas A."/>
        </authorList>
    </citation>
    <scope>NUCLEOTIDE SEQUENCE [LARGE SCALE GENOMIC DNA]</scope>
    <source>
        <strain evidence="11">G536</strain>
    </source>
</reference>
<feature type="compositionally biased region" description="Low complexity" evidence="7">
    <location>
        <begin position="1579"/>
        <end position="1590"/>
    </location>
</feature>
<evidence type="ECO:0000313" key="11">
    <source>
        <dbReference type="Proteomes" id="UP000319160"/>
    </source>
</evidence>
<keyword evidence="6" id="KW-0482">Metalloprotease</keyword>
<feature type="compositionally biased region" description="Polar residues" evidence="7">
    <location>
        <begin position="2046"/>
        <end position="2062"/>
    </location>
</feature>
<evidence type="ECO:0000256" key="6">
    <source>
        <dbReference type="ARBA" id="ARBA00023049"/>
    </source>
</evidence>
<dbReference type="InterPro" id="IPR001394">
    <property type="entry name" value="Peptidase_C19_UCH"/>
</dbReference>
<dbReference type="SUPFAM" id="SSF143791">
    <property type="entry name" value="DUSP-like"/>
    <property type="match status" value="1"/>
</dbReference>
<dbReference type="InterPro" id="IPR035927">
    <property type="entry name" value="DUSP-like_sf"/>
</dbReference>
<dbReference type="PANTHER" id="PTHR43690:SF18">
    <property type="entry name" value="INSULIN-DEGRADING ENZYME-RELATED"/>
    <property type="match status" value="1"/>
</dbReference>
<dbReference type="GO" id="GO:0051603">
    <property type="term" value="P:proteolysis involved in protein catabolic process"/>
    <property type="evidence" value="ECO:0007669"/>
    <property type="project" value="TreeGrafter"/>
</dbReference>
<keyword evidence="5" id="KW-0862">Zinc</keyword>
<dbReference type="InterPro" id="IPR018200">
    <property type="entry name" value="USP_CS"/>
</dbReference>
<name>A0A553HS71_9PEZI</name>
<dbReference type="GO" id="GO:0043171">
    <property type="term" value="P:peptide catabolic process"/>
    <property type="evidence" value="ECO:0007669"/>
    <property type="project" value="TreeGrafter"/>
</dbReference>
<gene>
    <name evidence="10" type="ORF">FHL15_008376</name>
</gene>
<dbReference type="GO" id="GO:0005739">
    <property type="term" value="C:mitochondrion"/>
    <property type="evidence" value="ECO:0007669"/>
    <property type="project" value="TreeGrafter"/>
</dbReference>
<evidence type="ECO:0000313" key="10">
    <source>
        <dbReference type="EMBL" id="TRX90797.1"/>
    </source>
</evidence>
<dbReference type="Pfam" id="PF16187">
    <property type="entry name" value="Peptidase_M16_M"/>
    <property type="match status" value="1"/>
</dbReference>
<organism evidence="10 11">
    <name type="scientific">Xylaria flabelliformis</name>
    <dbReference type="NCBI Taxonomy" id="2512241"/>
    <lineage>
        <taxon>Eukaryota</taxon>
        <taxon>Fungi</taxon>
        <taxon>Dikarya</taxon>
        <taxon>Ascomycota</taxon>
        <taxon>Pezizomycotina</taxon>
        <taxon>Sordariomycetes</taxon>
        <taxon>Xylariomycetidae</taxon>
        <taxon>Xylariales</taxon>
        <taxon>Xylariaceae</taxon>
        <taxon>Xylaria</taxon>
    </lineage>
</organism>
<protein>
    <submittedName>
        <fullName evidence="10">Uncharacterized protein</fullName>
    </submittedName>
</protein>
<dbReference type="InterPro" id="IPR038765">
    <property type="entry name" value="Papain-like_cys_pep_sf"/>
</dbReference>
<dbReference type="Proteomes" id="UP000319160">
    <property type="component" value="Unassembled WGS sequence"/>
</dbReference>
<dbReference type="FunFam" id="3.30.830.10:FF:000003">
    <property type="entry name" value="Insulin-degrading enzyme"/>
    <property type="match status" value="1"/>
</dbReference>
<dbReference type="PROSITE" id="PS51283">
    <property type="entry name" value="DUSP"/>
    <property type="match status" value="1"/>
</dbReference>
<feature type="region of interest" description="Disordered" evidence="7">
    <location>
        <begin position="1579"/>
        <end position="1611"/>
    </location>
</feature>
<feature type="region of interest" description="Disordered" evidence="7">
    <location>
        <begin position="2564"/>
        <end position="2676"/>
    </location>
</feature>
<evidence type="ECO:0000256" key="1">
    <source>
        <dbReference type="ARBA" id="ARBA00007261"/>
    </source>
</evidence>
<feature type="compositionally biased region" description="Polar residues" evidence="7">
    <location>
        <begin position="980"/>
        <end position="990"/>
    </location>
</feature>
<dbReference type="PROSITE" id="PS50235">
    <property type="entry name" value="USP_3"/>
    <property type="match status" value="1"/>
</dbReference>
<dbReference type="PROSITE" id="PS00973">
    <property type="entry name" value="USP_2"/>
    <property type="match status" value="1"/>
</dbReference>
<dbReference type="GO" id="GO:0016579">
    <property type="term" value="P:protein deubiquitination"/>
    <property type="evidence" value="ECO:0007669"/>
    <property type="project" value="InterPro"/>
</dbReference>
<dbReference type="Gene3D" id="3.90.70.10">
    <property type="entry name" value="Cysteine proteinases"/>
    <property type="match status" value="2"/>
</dbReference>
<dbReference type="InterPro" id="IPR011765">
    <property type="entry name" value="Pept_M16_N"/>
</dbReference>
<feature type="compositionally biased region" description="Basic and acidic residues" evidence="7">
    <location>
        <begin position="2663"/>
        <end position="2676"/>
    </location>
</feature>
<feature type="region of interest" description="Disordered" evidence="7">
    <location>
        <begin position="1181"/>
        <end position="1203"/>
    </location>
</feature>
<feature type="region of interest" description="Disordered" evidence="7">
    <location>
        <begin position="1217"/>
        <end position="1238"/>
    </location>
</feature>
<keyword evidence="2" id="KW-0645">Protease</keyword>
<dbReference type="FunFam" id="3.30.830.10:FF:000005">
    <property type="entry name" value="nardilysin isoform X1"/>
    <property type="match status" value="1"/>
</dbReference>
<dbReference type="PROSITE" id="PS00972">
    <property type="entry name" value="USP_1"/>
    <property type="match status" value="1"/>
</dbReference>
<dbReference type="GO" id="GO:0004843">
    <property type="term" value="F:cysteine-type deubiquitinase activity"/>
    <property type="evidence" value="ECO:0007669"/>
    <property type="project" value="InterPro"/>
</dbReference>
<accession>A0A553HS71</accession>
<dbReference type="Gene3D" id="3.30.2230.10">
    <property type="entry name" value="DUSP-like"/>
    <property type="match status" value="1"/>
</dbReference>
<evidence type="ECO:0000256" key="2">
    <source>
        <dbReference type="ARBA" id="ARBA00022670"/>
    </source>
</evidence>
<feature type="region of interest" description="Disordered" evidence="7">
    <location>
        <begin position="2090"/>
        <end position="2239"/>
    </location>
</feature>
<feature type="domain" description="DUSP" evidence="9">
    <location>
        <begin position="1271"/>
        <end position="1396"/>
    </location>
</feature>
<evidence type="ECO:0000256" key="7">
    <source>
        <dbReference type="SAM" id="MobiDB-lite"/>
    </source>
</evidence>
<feature type="domain" description="USP" evidence="8">
    <location>
        <begin position="1623"/>
        <end position="2444"/>
    </location>
</feature>
<evidence type="ECO:0000259" key="8">
    <source>
        <dbReference type="PROSITE" id="PS50235"/>
    </source>
</evidence>
<proteinExistence type="inferred from homology"/>
<dbReference type="InterPro" id="IPR011249">
    <property type="entry name" value="Metalloenz_LuxS/M16"/>
</dbReference>
<keyword evidence="4" id="KW-0378">Hydrolase</keyword>
<dbReference type="EMBL" id="VFLP01000052">
    <property type="protein sequence ID" value="TRX90797.1"/>
    <property type="molecule type" value="Genomic_DNA"/>
</dbReference>
<dbReference type="InterPro" id="IPR054734">
    <property type="entry name" value="PqqF-like_C_4"/>
</dbReference>
<keyword evidence="3" id="KW-0479">Metal-binding</keyword>
<dbReference type="InterPro" id="IPR050626">
    <property type="entry name" value="Peptidase_M16"/>
</dbReference>
<feature type="region of interest" description="Disordered" evidence="7">
    <location>
        <begin position="1101"/>
        <end position="1133"/>
    </location>
</feature>
<dbReference type="SUPFAM" id="SSF63411">
    <property type="entry name" value="LuxS/MPP-like metallohydrolase"/>
    <property type="match status" value="4"/>
</dbReference>
<dbReference type="InterPro" id="IPR007863">
    <property type="entry name" value="Peptidase_M16_C"/>
</dbReference>
<dbReference type="CDD" id="cd02674">
    <property type="entry name" value="Peptidase_C19R"/>
    <property type="match status" value="1"/>
</dbReference>
<comment type="similarity">
    <text evidence="1">Belongs to the peptidase M16 family.</text>
</comment>
<feature type="compositionally biased region" description="Polar residues" evidence="7">
    <location>
        <begin position="2482"/>
        <end position="2491"/>
    </location>
</feature>
<dbReference type="GO" id="GO:0005829">
    <property type="term" value="C:cytosol"/>
    <property type="evidence" value="ECO:0007669"/>
    <property type="project" value="TreeGrafter"/>
</dbReference>
<feature type="region of interest" description="Disordered" evidence="7">
    <location>
        <begin position="1991"/>
        <end position="2064"/>
    </location>
</feature>
<dbReference type="FunFam" id="3.30.830.10:FF:000004">
    <property type="entry name" value="Putative insulin-degrading enzyme"/>
    <property type="match status" value="1"/>
</dbReference>
<dbReference type="GO" id="GO:0004222">
    <property type="term" value="F:metalloendopeptidase activity"/>
    <property type="evidence" value="ECO:0007669"/>
    <property type="project" value="TreeGrafter"/>
</dbReference>
<dbReference type="Pfam" id="PF00675">
    <property type="entry name" value="Peptidase_M16"/>
    <property type="match status" value="1"/>
</dbReference>
<evidence type="ECO:0000259" key="9">
    <source>
        <dbReference type="PROSITE" id="PS51283"/>
    </source>
</evidence>